<comment type="caution">
    <text evidence="1">The sequence shown here is derived from an EMBL/GenBank/DDBJ whole genome shotgun (WGS) entry which is preliminary data.</text>
</comment>
<organism evidence="1 2">
    <name type="scientific">[Anoxybacillus] calidus</name>
    <dbReference type="NCBI Taxonomy" id="575178"/>
    <lineage>
        <taxon>Bacteria</taxon>
        <taxon>Bacillati</taxon>
        <taxon>Bacillota</taxon>
        <taxon>Bacilli</taxon>
        <taxon>Bacillales</taxon>
        <taxon>Anoxybacillaceae</taxon>
        <taxon>Paranoxybacillus</taxon>
    </lineage>
</organism>
<protein>
    <submittedName>
        <fullName evidence="1">Ribosomal protein S17E</fullName>
    </submittedName>
</protein>
<keyword evidence="2" id="KW-1185">Reference proteome</keyword>
<keyword evidence="1" id="KW-0689">Ribosomal protein</keyword>
<evidence type="ECO:0000313" key="2">
    <source>
        <dbReference type="Proteomes" id="UP000580891"/>
    </source>
</evidence>
<dbReference type="EMBL" id="JACDUU010000014">
    <property type="protein sequence ID" value="MBA2873161.1"/>
    <property type="molecule type" value="Genomic_DNA"/>
</dbReference>
<sequence length="76" mass="8897">MGEIREGLYDTFYYDSLEGTVEFKIFLTDKYEYKIQLTFPNNKTAIVIHPELEFALSEAFGKIAGYVGEKYFSRLH</sequence>
<dbReference type="Proteomes" id="UP000580891">
    <property type="component" value="Unassembled WGS sequence"/>
</dbReference>
<proteinExistence type="predicted"/>
<dbReference type="RefSeq" id="WP_181538888.1">
    <property type="nucleotide sequence ID" value="NZ_JACDUU010000014.1"/>
</dbReference>
<gene>
    <name evidence="1" type="ORF">HNQ85_003499</name>
</gene>
<reference evidence="1 2" key="1">
    <citation type="submission" date="2020-07" db="EMBL/GenBank/DDBJ databases">
        <title>Genomic Encyclopedia of Type Strains, Phase IV (KMG-IV): sequencing the most valuable type-strain genomes for metagenomic binning, comparative biology and taxonomic classification.</title>
        <authorList>
            <person name="Goeker M."/>
        </authorList>
    </citation>
    <scope>NUCLEOTIDE SEQUENCE [LARGE SCALE GENOMIC DNA]</scope>
    <source>
        <strain evidence="1 2">DSM 25220</strain>
    </source>
</reference>
<dbReference type="AlphaFoldDB" id="A0A7W0BY82"/>
<evidence type="ECO:0000313" key="1">
    <source>
        <dbReference type="EMBL" id="MBA2873161.1"/>
    </source>
</evidence>
<name>A0A7W0BY82_9BACL</name>
<keyword evidence="1" id="KW-0687">Ribonucleoprotein</keyword>
<dbReference type="GO" id="GO:0005840">
    <property type="term" value="C:ribosome"/>
    <property type="evidence" value="ECO:0007669"/>
    <property type="project" value="UniProtKB-KW"/>
</dbReference>
<accession>A0A7W0BY82</accession>